<dbReference type="Pfam" id="PF00143">
    <property type="entry name" value="Interferon"/>
    <property type="match status" value="1"/>
</dbReference>
<keyword evidence="5" id="KW-0964">Secreted</keyword>
<comment type="subcellular location">
    <subcellularLocation>
        <location evidence="2">Secreted</location>
    </subcellularLocation>
</comment>
<keyword evidence="4 9" id="KW-0202">Cytokine</keyword>
<feature type="signal peptide" evidence="10">
    <location>
        <begin position="1"/>
        <end position="30"/>
    </location>
</feature>
<keyword evidence="8" id="KW-1015">Disulfide bond</keyword>
<comment type="similarity">
    <text evidence="3 9">Belongs to the alpha/beta interferon family.</text>
</comment>
<dbReference type="AlphaFoldDB" id="A0A7L1HG23"/>
<evidence type="ECO:0000313" key="12">
    <source>
        <dbReference type="Proteomes" id="UP000586634"/>
    </source>
</evidence>
<comment type="caution">
    <text evidence="11">The sequence shown here is derived from an EMBL/GenBank/DDBJ whole genome shotgun (WGS) entry which is preliminary data.</text>
</comment>
<organism evidence="11 12">
    <name type="scientific">Nycticryphes semicollaris</name>
    <dbReference type="NCBI Taxonomy" id="227226"/>
    <lineage>
        <taxon>Eukaryota</taxon>
        <taxon>Metazoa</taxon>
        <taxon>Chordata</taxon>
        <taxon>Craniata</taxon>
        <taxon>Vertebrata</taxon>
        <taxon>Euteleostomi</taxon>
        <taxon>Archelosauria</taxon>
        <taxon>Archosauria</taxon>
        <taxon>Dinosauria</taxon>
        <taxon>Saurischia</taxon>
        <taxon>Theropoda</taxon>
        <taxon>Coelurosauria</taxon>
        <taxon>Aves</taxon>
        <taxon>Neognathae</taxon>
        <taxon>Neoaves</taxon>
        <taxon>Charadriiformes</taxon>
        <taxon>Rostratulidae</taxon>
        <taxon>Nycticryphes</taxon>
    </lineage>
</organism>
<evidence type="ECO:0000256" key="5">
    <source>
        <dbReference type="ARBA" id="ARBA00022525"/>
    </source>
</evidence>
<dbReference type="Gene3D" id="1.20.1250.10">
    <property type="match status" value="1"/>
</dbReference>
<dbReference type="GO" id="GO:0006955">
    <property type="term" value="P:immune response"/>
    <property type="evidence" value="ECO:0007669"/>
    <property type="project" value="UniProtKB-ARBA"/>
</dbReference>
<comment type="function">
    <text evidence="1">Has antiviral activities.</text>
</comment>
<evidence type="ECO:0000256" key="9">
    <source>
        <dbReference type="RuleBase" id="RU000436"/>
    </source>
</evidence>
<evidence type="ECO:0000256" key="6">
    <source>
        <dbReference type="ARBA" id="ARBA00022729"/>
    </source>
</evidence>
<keyword evidence="7 9" id="KW-0051">Antiviral defense</keyword>
<dbReference type="PROSITE" id="PS00252">
    <property type="entry name" value="INTERFERON_A_B_D"/>
    <property type="match status" value="1"/>
</dbReference>
<name>A0A7L1HG23_9CHAR</name>
<dbReference type="InterPro" id="IPR000471">
    <property type="entry name" value="Interferon_alpha/beta/delta"/>
</dbReference>
<dbReference type="SMART" id="SM00076">
    <property type="entry name" value="IFabd"/>
    <property type="match status" value="1"/>
</dbReference>
<evidence type="ECO:0000256" key="7">
    <source>
        <dbReference type="ARBA" id="ARBA00023118"/>
    </source>
</evidence>
<dbReference type="InterPro" id="IPR009079">
    <property type="entry name" value="4_helix_cytokine-like_core"/>
</dbReference>
<keyword evidence="12" id="KW-1185">Reference proteome</keyword>
<accession>A0A7L1HG23</accession>
<dbReference type="GO" id="GO:0051607">
    <property type="term" value="P:defense response to virus"/>
    <property type="evidence" value="ECO:0007669"/>
    <property type="project" value="UniProtKB-KW"/>
</dbReference>
<evidence type="ECO:0000256" key="2">
    <source>
        <dbReference type="ARBA" id="ARBA00004613"/>
    </source>
</evidence>
<dbReference type="OrthoDB" id="9395915at2759"/>
<feature type="non-terminal residue" evidence="11">
    <location>
        <position position="1"/>
    </location>
</feature>
<gene>
    <name evidence="11" type="primary">Ifn_0</name>
    <name evidence="11" type="ORF">NYCSEM_R09482</name>
</gene>
<evidence type="ECO:0000256" key="10">
    <source>
        <dbReference type="SAM" id="SignalP"/>
    </source>
</evidence>
<reference evidence="11 12" key="1">
    <citation type="submission" date="2019-09" db="EMBL/GenBank/DDBJ databases">
        <title>Bird 10,000 Genomes (B10K) Project - Family phase.</title>
        <authorList>
            <person name="Zhang G."/>
        </authorList>
    </citation>
    <scope>NUCLEOTIDE SEQUENCE [LARGE SCALE GENOMIC DNA]</scope>
    <source>
        <strain evidence="11">B10K-DU-002-14</strain>
        <tissue evidence="11">Muscle</tissue>
    </source>
</reference>
<evidence type="ECO:0000313" key="11">
    <source>
        <dbReference type="EMBL" id="NXN24249.1"/>
    </source>
</evidence>
<dbReference type="GO" id="GO:0005126">
    <property type="term" value="F:cytokine receptor binding"/>
    <property type="evidence" value="ECO:0007669"/>
    <property type="project" value="InterPro"/>
</dbReference>
<dbReference type="GO" id="GO:0005615">
    <property type="term" value="C:extracellular space"/>
    <property type="evidence" value="ECO:0007669"/>
    <property type="project" value="UniProtKB-KW"/>
</dbReference>
<proteinExistence type="inferred from homology"/>
<dbReference type="SUPFAM" id="SSF47266">
    <property type="entry name" value="4-helical cytokines"/>
    <property type="match status" value="1"/>
</dbReference>
<dbReference type="GO" id="GO:0005125">
    <property type="term" value="F:cytokine activity"/>
    <property type="evidence" value="ECO:0007669"/>
    <property type="project" value="UniProtKB-KW"/>
</dbReference>
<dbReference type="PANTHER" id="PTHR11691:SF73">
    <property type="entry name" value="INTERFERON BETA"/>
    <property type="match status" value="1"/>
</dbReference>
<evidence type="ECO:0000256" key="1">
    <source>
        <dbReference type="ARBA" id="ARBA00002718"/>
    </source>
</evidence>
<dbReference type="Proteomes" id="UP000586634">
    <property type="component" value="Unassembled WGS sequence"/>
</dbReference>
<protein>
    <submittedName>
        <fullName evidence="11">IFN protein</fullName>
    </submittedName>
</protein>
<evidence type="ECO:0000256" key="3">
    <source>
        <dbReference type="ARBA" id="ARBA00011033"/>
    </source>
</evidence>
<feature type="non-terminal residue" evidence="11">
    <location>
        <position position="194"/>
    </location>
</feature>
<feature type="chain" id="PRO_5029674287" evidence="10">
    <location>
        <begin position="31"/>
        <end position="194"/>
    </location>
</feature>
<evidence type="ECO:0000256" key="4">
    <source>
        <dbReference type="ARBA" id="ARBA00022514"/>
    </source>
</evidence>
<dbReference type="PANTHER" id="PTHR11691">
    <property type="entry name" value="TYPE I INTERFERON"/>
    <property type="match status" value="1"/>
</dbReference>
<evidence type="ECO:0000256" key="8">
    <source>
        <dbReference type="ARBA" id="ARBA00023157"/>
    </source>
</evidence>
<keyword evidence="6 10" id="KW-0732">Signal</keyword>
<dbReference type="EMBL" id="VXBJ01002208">
    <property type="protein sequence ID" value="NXN24249.1"/>
    <property type="molecule type" value="Genomic_DNA"/>
</dbReference>
<sequence>MPEPATPQTHLPRGIPMLLLVLMALSTTLACQQMRHQDNTFAWDSLKILKTMAPTSPLPCQHRQPPFPFPDVLHHVKQPQQAATITRHILHKLFAILSNLSKHSIPQHWDIKARHDLLNYLHHYIQRLEHCMPANRMLIKTQGPRNIVLSINKYFRDIQDFLHTHSHSACAWDRVRLEARACFQHVDTLIRRMK</sequence>